<evidence type="ECO:0000256" key="1">
    <source>
        <dbReference type="SAM" id="MobiDB-lite"/>
    </source>
</evidence>
<reference evidence="3" key="1">
    <citation type="submission" date="2014-11" db="EMBL/GenBank/DDBJ databases">
        <authorList>
            <person name="Otto D Thomas"/>
            <person name="Naeem Raeece"/>
        </authorList>
    </citation>
    <scope>NUCLEOTIDE SEQUENCE</scope>
</reference>
<feature type="transmembrane region" description="Helical" evidence="2">
    <location>
        <begin position="420"/>
        <end position="438"/>
    </location>
</feature>
<feature type="transmembrane region" description="Helical" evidence="2">
    <location>
        <begin position="275"/>
        <end position="295"/>
    </location>
</feature>
<feature type="transmembrane region" description="Helical" evidence="2">
    <location>
        <begin position="233"/>
        <end position="254"/>
    </location>
</feature>
<proteinExistence type="predicted"/>
<keyword evidence="2" id="KW-0472">Membrane</keyword>
<feature type="transmembrane region" description="Helical" evidence="2">
    <location>
        <begin position="379"/>
        <end position="400"/>
    </location>
</feature>
<feature type="compositionally biased region" description="Basic and acidic residues" evidence="1">
    <location>
        <begin position="473"/>
        <end position="492"/>
    </location>
</feature>
<sequence length="560" mass="59491">MKGGGKKAIQAVHSVLCGKPADQYEREPVPPSAFKSWWSFAALFSSRHIAAPEFTIGPLFIIHGASALDAFIGLMVGSILATLSWRFLCAPVAVKKRLTLYYTLERIAGRRFLWAYNVVSAIAFAVIAGAMFSVSASAVGALLQVPMPGLNDVLPSTWEWVVTCAVVGAVTSLVAAFGYGIVSLFAMVVTPYIYVVVALAGVNVIRLLSIDSAAEFWDVASRVVWTGTNTEGFAKFGLAHCICFAWFADLFLHVGQGDLSVLRFAKDANASWTSSLGMILGHYVTWLIAGMMYAVQVQSDPENTGIAAGPMAERVVGIPGLVLILFAGWSTANPLLYAAGLAVQSLFPKTPTWAVTLGVGGIATVAGLFPGLLSRLLSVFAFFGLILMPVGVAIFCDTFVLPRMRLDEEYSAQRDGKHNLAMSVTWGITNLILVPLVAANVLEVFFAPFPSAALSAGLYIGLSRYLQRREGQKNEAKELEEGGELNKGKDAAGEGETVVVGGGDGGRASIEQMGRLPTGLLNSDASLPLQLESEESGGQAAAEKSEEEEKRALEGEAVPV</sequence>
<organism evidence="3">
    <name type="scientific">Chromera velia CCMP2878</name>
    <dbReference type="NCBI Taxonomy" id="1169474"/>
    <lineage>
        <taxon>Eukaryota</taxon>
        <taxon>Sar</taxon>
        <taxon>Alveolata</taxon>
        <taxon>Colpodellida</taxon>
        <taxon>Chromeraceae</taxon>
        <taxon>Chromera</taxon>
    </lineage>
</organism>
<feature type="region of interest" description="Disordered" evidence="1">
    <location>
        <begin position="473"/>
        <end position="560"/>
    </location>
</feature>
<dbReference type="GO" id="GO:0015209">
    <property type="term" value="F:cytosine transmembrane transporter activity"/>
    <property type="evidence" value="ECO:0007669"/>
    <property type="project" value="InterPro"/>
</dbReference>
<keyword evidence="2" id="KW-1133">Transmembrane helix</keyword>
<feature type="transmembrane region" description="Helical" evidence="2">
    <location>
        <begin position="444"/>
        <end position="462"/>
    </location>
</feature>
<gene>
    <name evidence="3" type="ORF">Cvel_10254</name>
</gene>
<accession>A0A0G4I1X5</accession>
<evidence type="ECO:0000256" key="2">
    <source>
        <dbReference type="SAM" id="Phobius"/>
    </source>
</evidence>
<feature type="transmembrane region" description="Helical" evidence="2">
    <location>
        <begin position="160"/>
        <end position="185"/>
    </location>
</feature>
<dbReference type="PhylomeDB" id="A0A0G4I1X5"/>
<feature type="transmembrane region" description="Helical" evidence="2">
    <location>
        <begin position="352"/>
        <end position="373"/>
    </location>
</feature>
<feature type="compositionally biased region" description="Basic and acidic residues" evidence="1">
    <location>
        <begin position="543"/>
        <end position="554"/>
    </location>
</feature>
<dbReference type="InterPro" id="IPR030191">
    <property type="entry name" value="CodB"/>
</dbReference>
<protein>
    <submittedName>
        <fullName evidence="3">Uncharacterized protein</fullName>
    </submittedName>
</protein>
<dbReference type="EMBL" id="CDMZ01004782">
    <property type="protein sequence ID" value="CEM50898.1"/>
    <property type="molecule type" value="Genomic_DNA"/>
</dbReference>
<dbReference type="PANTHER" id="PTHR30569">
    <property type="entry name" value="CYTOSINE TRANSPORTER CODB"/>
    <property type="match status" value="1"/>
</dbReference>
<dbReference type="VEuPathDB" id="CryptoDB:Cvel_10254"/>
<dbReference type="Gene3D" id="1.10.4160.10">
    <property type="entry name" value="Hydantoin permease"/>
    <property type="match status" value="1"/>
</dbReference>
<feature type="transmembrane region" description="Helical" evidence="2">
    <location>
        <begin position="192"/>
        <end position="213"/>
    </location>
</feature>
<dbReference type="AlphaFoldDB" id="A0A0G4I1X5"/>
<feature type="transmembrane region" description="Helical" evidence="2">
    <location>
        <begin position="315"/>
        <end position="340"/>
    </location>
</feature>
<dbReference type="GO" id="GO:0005886">
    <property type="term" value="C:plasma membrane"/>
    <property type="evidence" value="ECO:0007669"/>
    <property type="project" value="TreeGrafter"/>
</dbReference>
<dbReference type="PANTHER" id="PTHR30569:SF0">
    <property type="entry name" value="CYTOSINE PERMEASE"/>
    <property type="match status" value="1"/>
</dbReference>
<feature type="transmembrane region" description="Helical" evidence="2">
    <location>
        <begin position="114"/>
        <end position="140"/>
    </location>
</feature>
<name>A0A0G4I1X5_9ALVE</name>
<feature type="transmembrane region" description="Helical" evidence="2">
    <location>
        <begin position="70"/>
        <end position="94"/>
    </location>
</feature>
<evidence type="ECO:0000313" key="3">
    <source>
        <dbReference type="EMBL" id="CEM50898.1"/>
    </source>
</evidence>
<keyword evidence="2" id="KW-0812">Transmembrane</keyword>